<organism evidence="1 2">
    <name type="scientific">Mycoplana azooxidifex</name>
    <dbReference type="NCBI Taxonomy" id="1636188"/>
    <lineage>
        <taxon>Bacteria</taxon>
        <taxon>Pseudomonadati</taxon>
        <taxon>Pseudomonadota</taxon>
        <taxon>Alphaproteobacteria</taxon>
        <taxon>Hyphomicrobiales</taxon>
        <taxon>Rhizobiaceae</taxon>
        <taxon>Mycoplana</taxon>
    </lineage>
</organism>
<evidence type="ECO:0000313" key="1">
    <source>
        <dbReference type="EMBL" id="MBB3980083.1"/>
    </source>
</evidence>
<accession>A0A7W6DHS9</accession>
<name>A0A7W6DHS9_9HYPH</name>
<dbReference type="Proteomes" id="UP000574761">
    <property type="component" value="Unassembled WGS sequence"/>
</dbReference>
<proteinExistence type="predicted"/>
<keyword evidence="2" id="KW-1185">Reference proteome</keyword>
<protein>
    <submittedName>
        <fullName evidence="1">Uncharacterized protein</fullName>
    </submittedName>
</protein>
<comment type="caution">
    <text evidence="1">The sequence shown here is derived from an EMBL/GenBank/DDBJ whole genome shotgun (WGS) entry which is preliminary data.</text>
</comment>
<dbReference type="AlphaFoldDB" id="A0A7W6DHS9"/>
<evidence type="ECO:0000313" key="2">
    <source>
        <dbReference type="Proteomes" id="UP000574761"/>
    </source>
</evidence>
<dbReference type="EMBL" id="JACIEE010000015">
    <property type="protein sequence ID" value="MBB3980083.1"/>
    <property type="molecule type" value="Genomic_DNA"/>
</dbReference>
<sequence>MSKDVFDQIAEGLQAASEVSKTDPFGQAFDTVTQAQKLIAAFNERVAPVLSPEQRIRAALHAGTASYDALESMLLSLALRSSERKAADVVEFCGMRLVRSKYEDDTIRIVYPDKAGKDTAFFMVRWSAR</sequence>
<dbReference type="RefSeq" id="WP_183808236.1">
    <property type="nucleotide sequence ID" value="NZ_JACIEE010000015.1"/>
</dbReference>
<gene>
    <name evidence="1" type="ORF">GGQ64_005330</name>
</gene>
<reference evidence="1 2" key="1">
    <citation type="submission" date="2020-08" db="EMBL/GenBank/DDBJ databases">
        <title>Genomic Encyclopedia of Type Strains, Phase IV (KMG-IV): sequencing the most valuable type-strain genomes for metagenomic binning, comparative biology and taxonomic classification.</title>
        <authorList>
            <person name="Goeker M."/>
        </authorList>
    </citation>
    <scope>NUCLEOTIDE SEQUENCE [LARGE SCALE GENOMIC DNA]</scope>
    <source>
        <strain evidence="1 2">DSM 100211</strain>
    </source>
</reference>